<keyword evidence="6" id="KW-0472">Membrane</keyword>
<keyword evidence="4" id="KW-1134">Transmembrane beta strand</keyword>
<gene>
    <name evidence="9" type="ORF">EBQ25_10935</name>
</gene>
<keyword evidence="5" id="KW-0812">Transmembrane</keyword>
<comment type="similarity">
    <text evidence="2">Belongs to the outer membrane factor (OMF) (TC 1.B.17) family.</text>
</comment>
<evidence type="ECO:0000256" key="1">
    <source>
        <dbReference type="ARBA" id="ARBA00004442"/>
    </source>
</evidence>
<dbReference type="AlphaFoldDB" id="A0A3M6Q1B1"/>
<dbReference type="GO" id="GO:0009279">
    <property type="term" value="C:cell outer membrane"/>
    <property type="evidence" value="ECO:0007669"/>
    <property type="project" value="UniProtKB-SubCell"/>
</dbReference>
<dbReference type="InterPro" id="IPR051906">
    <property type="entry name" value="TolC-like"/>
</dbReference>
<keyword evidence="7" id="KW-0998">Cell outer membrane</keyword>
<keyword evidence="10" id="KW-1185">Reference proteome</keyword>
<dbReference type="GO" id="GO:0015562">
    <property type="term" value="F:efflux transmembrane transporter activity"/>
    <property type="evidence" value="ECO:0007669"/>
    <property type="project" value="InterPro"/>
</dbReference>
<evidence type="ECO:0000256" key="7">
    <source>
        <dbReference type="ARBA" id="ARBA00023237"/>
    </source>
</evidence>
<dbReference type="GO" id="GO:1990281">
    <property type="term" value="C:efflux pump complex"/>
    <property type="evidence" value="ECO:0007669"/>
    <property type="project" value="TreeGrafter"/>
</dbReference>
<evidence type="ECO:0000256" key="8">
    <source>
        <dbReference type="SAM" id="Coils"/>
    </source>
</evidence>
<evidence type="ECO:0000256" key="4">
    <source>
        <dbReference type="ARBA" id="ARBA00022452"/>
    </source>
</evidence>
<evidence type="ECO:0000313" key="10">
    <source>
        <dbReference type="Proteomes" id="UP000267035"/>
    </source>
</evidence>
<comment type="caution">
    <text evidence="9">The sequence shown here is derived from an EMBL/GenBank/DDBJ whole genome shotgun (WGS) entry which is preliminary data.</text>
</comment>
<accession>A0A3M6Q1B1</accession>
<evidence type="ECO:0000256" key="3">
    <source>
        <dbReference type="ARBA" id="ARBA00022448"/>
    </source>
</evidence>
<dbReference type="Pfam" id="PF02321">
    <property type="entry name" value="OEP"/>
    <property type="match status" value="2"/>
</dbReference>
<dbReference type="PANTHER" id="PTHR30026:SF5">
    <property type="entry name" value="ABC-TYPE EFFLUX SYSTEM SECRETIN COMPONENT"/>
    <property type="match status" value="1"/>
</dbReference>
<dbReference type="InterPro" id="IPR003423">
    <property type="entry name" value="OMP_efflux"/>
</dbReference>
<dbReference type="Gene3D" id="1.20.1600.10">
    <property type="entry name" value="Outer membrane efflux proteins (OEP)"/>
    <property type="match status" value="1"/>
</dbReference>
<feature type="coiled-coil region" evidence="8">
    <location>
        <begin position="213"/>
        <end position="242"/>
    </location>
</feature>
<name>A0A3M6Q1B1_9BURK</name>
<dbReference type="GO" id="GO:0015288">
    <property type="term" value="F:porin activity"/>
    <property type="evidence" value="ECO:0007669"/>
    <property type="project" value="TreeGrafter"/>
</dbReference>
<comment type="subcellular location">
    <subcellularLocation>
        <location evidence="1">Cell outer membrane</location>
    </subcellularLocation>
</comment>
<evidence type="ECO:0000313" key="9">
    <source>
        <dbReference type="EMBL" id="RMW96716.1"/>
    </source>
</evidence>
<evidence type="ECO:0000256" key="6">
    <source>
        <dbReference type="ARBA" id="ARBA00023136"/>
    </source>
</evidence>
<keyword evidence="3" id="KW-0813">Transport</keyword>
<proteinExistence type="inferred from homology"/>
<organism evidence="9 10">
    <name type="scientific">Allofranklinella schreckenbergeri</name>
    <dbReference type="NCBI Taxonomy" id="1076744"/>
    <lineage>
        <taxon>Bacteria</taxon>
        <taxon>Pseudomonadati</taxon>
        <taxon>Pseudomonadota</taxon>
        <taxon>Betaproteobacteria</taxon>
        <taxon>Burkholderiales</taxon>
        <taxon>Comamonadaceae</taxon>
        <taxon>Allofranklinella</taxon>
    </lineage>
</organism>
<protein>
    <submittedName>
        <fullName evidence="9">TolC family protein</fullName>
    </submittedName>
</protein>
<keyword evidence="8" id="KW-0175">Coiled coil</keyword>
<dbReference type="EMBL" id="RDQL01000019">
    <property type="protein sequence ID" value="RMW96716.1"/>
    <property type="molecule type" value="Genomic_DNA"/>
</dbReference>
<dbReference type="PANTHER" id="PTHR30026">
    <property type="entry name" value="OUTER MEMBRANE PROTEIN TOLC"/>
    <property type="match status" value="1"/>
</dbReference>
<evidence type="ECO:0000256" key="2">
    <source>
        <dbReference type="ARBA" id="ARBA00007613"/>
    </source>
</evidence>
<dbReference type="Proteomes" id="UP000267035">
    <property type="component" value="Unassembled WGS sequence"/>
</dbReference>
<dbReference type="SUPFAM" id="SSF56954">
    <property type="entry name" value="Outer membrane efflux proteins (OEP)"/>
    <property type="match status" value="1"/>
</dbReference>
<evidence type="ECO:0000256" key="5">
    <source>
        <dbReference type="ARBA" id="ARBA00022692"/>
    </source>
</evidence>
<reference evidence="9 10" key="1">
    <citation type="submission" date="2018-10" db="EMBL/GenBank/DDBJ databases">
        <title>Comamonadaceae CDC group NO-1 genome sequencing and assembly.</title>
        <authorList>
            <person name="Bernier A.-M."/>
            <person name="Bernard K."/>
        </authorList>
    </citation>
    <scope>NUCLEOTIDE SEQUENCE [LARGE SCALE GENOMIC DNA]</scope>
    <source>
        <strain evidence="9 10">NML161473</strain>
    </source>
</reference>
<sequence length="467" mass="50560">MRRVLFVSLSLWTAVALGQPTGQPLDLLQAHAQALRHSQQLAASRAHVEGARLRSEGMRGLDGPSLALGASGYAYSVNADVGLGPMRHALGGALQQMPAPLQQGMGPALPTLPETYALRRREERAAVSVSGVWPLYTGGLAQAVRDGLDASAQEAVADAALAHAALQRQVVERYFDAQLAARAAALRVQAVQALQKHDEAAQKMQEAGVVAHVERLQARSALAEAQQQAAQARDAEQLAQVALQRTIGATQALALTTPLFLHSQPLPPLAHFIDAAQRHHPGLEKIQAKRQQAQALHAAQQAQRKPTVLAFGSHELAAGKPNWVAGVAVRWTLWDSLDRDSLSRSALEKVSEAEHSQRQALQDIALLVEKHWLDAEHARTRYLAQQDQQQLAQELLRLRQAGLRAGTSTALDLMDAQLQLAKVQTERAQSANQYVKALAALLESSGQGEQFQRYQQQADIQLLPDTP</sequence>